<reference evidence="17" key="2">
    <citation type="submission" date="2021-04" db="EMBL/GenBank/DDBJ databases">
        <authorList>
            <person name="Gilroy R."/>
        </authorList>
    </citation>
    <scope>NUCLEOTIDE SEQUENCE</scope>
    <source>
        <strain evidence="17">ChiGjej6B6-14162</strain>
    </source>
</reference>
<dbReference type="GO" id="GO:0009398">
    <property type="term" value="P:FMN biosynthetic process"/>
    <property type="evidence" value="ECO:0007669"/>
    <property type="project" value="UniProtKB-UniRule"/>
</dbReference>
<keyword evidence="12" id="KW-0511">Multifunctional enzyme</keyword>
<dbReference type="CDD" id="cd02064">
    <property type="entry name" value="FAD_synthetase_N"/>
    <property type="match status" value="1"/>
</dbReference>
<dbReference type="InterPro" id="IPR015865">
    <property type="entry name" value="Riboflavin_kinase_bac/euk"/>
</dbReference>
<accession>A0A9D1X5Z8</accession>
<dbReference type="SUPFAM" id="SSF52374">
    <property type="entry name" value="Nucleotidylyl transferase"/>
    <property type="match status" value="1"/>
</dbReference>
<keyword evidence="4 15" id="KW-0285">Flavoprotein</keyword>
<dbReference type="Pfam" id="PF01687">
    <property type="entry name" value="Flavokinase"/>
    <property type="match status" value="1"/>
</dbReference>
<organism evidence="17 18">
    <name type="scientific">Candidatus Parabacteroides intestinipullorum</name>
    <dbReference type="NCBI Taxonomy" id="2838723"/>
    <lineage>
        <taxon>Bacteria</taxon>
        <taxon>Pseudomonadati</taxon>
        <taxon>Bacteroidota</taxon>
        <taxon>Bacteroidia</taxon>
        <taxon>Bacteroidales</taxon>
        <taxon>Tannerellaceae</taxon>
        <taxon>Parabacteroides</taxon>
    </lineage>
</organism>
<dbReference type="SMART" id="SM00904">
    <property type="entry name" value="Flavokinase"/>
    <property type="match status" value="1"/>
</dbReference>
<comment type="catalytic activity">
    <reaction evidence="13 15">
        <text>riboflavin + ATP = FMN + ADP + H(+)</text>
        <dbReference type="Rhea" id="RHEA:14357"/>
        <dbReference type="ChEBI" id="CHEBI:15378"/>
        <dbReference type="ChEBI" id="CHEBI:30616"/>
        <dbReference type="ChEBI" id="CHEBI:57986"/>
        <dbReference type="ChEBI" id="CHEBI:58210"/>
        <dbReference type="ChEBI" id="CHEBI:456216"/>
        <dbReference type="EC" id="2.7.1.26"/>
    </reaction>
</comment>
<dbReference type="Gene3D" id="3.40.50.620">
    <property type="entry name" value="HUPs"/>
    <property type="match status" value="1"/>
</dbReference>
<protein>
    <recommendedName>
        <fullName evidence="15">Riboflavin biosynthesis protein</fullName>
    </recommendedName>
    <domain>
        <recommendedName>
            <fullName evidence="15">Riboflavin kinase</fullName>
            <ecNumber evidence="15">2.7.1.26</ecNumber>
        </recommendedName>
        <alternativeName>
            <fullName evidence="15">Flavokinase</fullName>
        </alternativeName>
    </domain>
    <domain>
        <recommendedName>
            <fullName evidence="15">FMN adenylyltransferase</fullName>
            <ecNumber evidence="15">2.7.7.2</ecNumber>
        </recommendedName>
        <alternativeName>
            <fullName evidence="15">FAD pyrophosphorylase</fullName>
        </alternativeName>
        <alternativeName>
            <fullName evidence="15">FAD synthase</fullName>
        </alternativeName>
    </domain>
</protein>
<evidence type="ECO:0000256" key="1">
    <source>
        <dbReference type="ARBA" id="ARBA00002121"/>
    </source>
</evidence>
<evidence type="ECO:0000313" key="18">
    <source>
        <dbReference type="Proteomes" id="UP000886740"/>
    </source>
</evidence>
<dbReference type="GO" id="GO:0008531">
    <property type="term" value="F:riboflavin kinase activity"/>
    <property type="evidence" value="ECO:0007669"/>
    <property type="project" value="UniProtKB-UniRule"/>
</dbReference>
<keyword evidence="10 15" id="KW-0274">FAD</keyword>
<evidence type="ECO:0000313" key="17">
    <source>
        <dbReference type="EMBL" id="HIX73473.1"/>
    </source>
</evidence>
<feature type="domain" description="Riboflavin kinase" evidence="16">
    <location>
        <begin position="181"/>
        <end position="307"/>
    </location>
</feature>
<evidence type="ECO:0000256" key="9">
    <source>
        <dbReference type="ARBA" id="ARBA00022777"/>
    </source>
</evidence>
<evidence type="ECO:0000256" key="2">
    <source>
        <dbReference type="ARBA" id="ARBA00004726"/>
    </source>
</evidence>
<comment type="caution">
    <text evidence="17">The sequence shown here is derived from an EMBL/GenBank/DDBJ whole genome shotgun (WGS) entry which is preliminary data.</text>
</comment>
<evidence type="ECO:0000256" key="8">
    <source>
        <dbReference type="ARBA" id="ARBA00022741"/>
    </source>
</evidence>
<dbReference type="Proteomes" id="UP000886740">
    <property type="component" value="Unassembled WGS sequence"/>
</dbReference>
<dbReference type="NCBIfam" id="NF004162">
    <property type="entry name" value="PRK05627.1-5"/>
    <property type="match status" value="1"/>
</dbReference>
<reference evidence="17" key="1">
    <citation type="journal article" date="2021" name="PeerJ">
        <title>Extensive microbial diversity within the chicken gut microbiome revealed by metagenomics and culture.</title>
        <authorList>
            <person name="Gilroy R."/>
            <person name="Ravi A."/>
            <person name="Getino M."/>
            <person name="Pursley I."/>
            <person name="Horton D.L."/>
            <person name="Alikhan N.F."/>
            <person name="Baker D."/>
            <person name="Gharbi K."/>
            <person name="Hall N."/>
            <person name="Watson M."/>
            <person name="Adriaenssens E.M."/>
            <person name="Foster-Nyarko E."/>
            <person name="Jarju S."/>
            <person name="Secka A."/>
            <person name="Antonio M."/>
            <person name="Oren A."/>
            <person name="Chaudhuri R.R."/>
            <person name="La Ragione R."/>
            <person name="Hildebrand F."/>
            <person name="Pallen M.J."/>
        </authorList>
    </citation>
    <scope>NUCLEOTIDE SEQUENCE</scope>
    <source>
        <strain evidence="17">ChiGjej6B6-14162</strain>
    </source>
</reference>
<evidence type="ECO:0000256" key="5">
    <source>
        <dbReference type="ARBA" id="ARBA00022643"/>
    </source>
</evidence>
<dbReference type="GO" id="GO:0009231">
    <property type="term" value="P:riboflavin biosynthetic process"/>
    <property type="evidence" value="ECO:0007669"/>
    <property type="project" value="InterPro"/>
</dbReference>
<keyword evidence="5 15" id="KW-0288">FMN</keyword>
<keyword evidence="7 15" id="KW-0548">Nucleotidyltransferase</keyword>
<comment type="pathway">
    <text evidence="3 15">Cofactor biosynthesis; FMN biosynthesis; FMN from riboflavin (ATP route): step 1/1.</text>
</comment>
<dbReference type="InterPro" id="IPR015864">
    <property type="entry name" value="FAD_synthase"/>
</dbReference>
<dbReference type="PIRSF" id="PIRSF004491">
    <property type="entry name" value="FAD_Synth"/>
    <property type="match status" value="1"/>
</dbReference>
<dbReference type="GO" id="GO:0005524">
    <property type="term" value="F:ATP binding"/>
    <property type="evidence" value="ECO:0007669"/>
    <property type="project" value="UniProtKB-UniRule"/>
</dbReference>
<evidence type="ECO:0000256" key="7">
    <source>
        <dbReference type="ARBA" id="ARBA00022695"/>
    </source>
</evidence>
<dbReference type="InterPro" id="IPR023468">
    <property type="entry name" value="Riboflavin_kinase"/>
</dbReference>
<dbReference type="InterPro" id="IPR014729">
    <property type="entry name" value="Rossmann-like_a/b/a_fold"/>
</dbReference>
<comment type="catalytic activity">
    <reaction evidence="14 15">
        <text>FMN + ATP + H(+) = FAD + diphosphate</text>
        <dbReference type="Rhea" id="RHEA:17237"/>
        <dbReference type="ChEBI" id="CHEBI:15378"/>
        <dbReference type="ChEBI" id="CHEBI:30616"/>
        <dbReference type="ChEBI" id="CHEBI:33019"/>
        <dbReference type="ChEBI" id="CHEBI:57692"/>
        <dbReference type="ChEBI" id="CHEBI:58210"/>
        <dbReference type="EC" id="2.7.7.2"/>
    </reaction>
</comment>
<keyword evidence="8 15" id="KW-0547">Nucleotide-binding</keyword>
<dbReference type="Gene3D" id="2.40.30.30">
    <property type="entry name" value="Riboflavin kinase-like"/>
    <property type="match status" value="1"/>
</dbReference>
<dbReference type="SUPFAM" id="SSF82114">
    <property type="entry name" value="Riboflavin kinase-like"/>
    <property type="match status" value="1"/>
</dbReference>
<evidence type="ECO:0000259" key="16">
    <source>
        <dbReference type="SMART" id="SM00904"/>
    </source>
</evidence>
<evidence type="ECO:0000256" key="13">
    <source>
        <dbReference type="ARBA" id="ARBA00047880"/>
    </source>
</evidence>
<evidence type="ECO:0000256" key="3">
    <source>
        <dbReference type="ARBA" id="ARBA00005201"/>
    </source>
</evidence>
<comment type="similarity">
    <text evidence="15">Belongs to the ribF family.</text>
</comment>
<proteinExistence type="inferred from homology"/>
<dbReference type="GO" id="GO:0003919">
    <property type="term" value="F:FMN adenylyltransferase activity"/>
    <property type="evidence" value="ECO:0007669"/>
    <property type="project" value="UniProtKB-UniRule"/>
</dbReference>
<evidence type="ECO:0000256" key="4">
    <source>
        <dbReference type="ARBA" id="ARBA00022630"/>
    </source>
</evidence>
<name>A0A9D1X5Z8_9BACT</name>
<dbReference type="GO" id="GO:0006747">
    <property type="term" value="P:FAD biosynthetic process"/>
    <property type="evidence" value="ECO:0007669"/>
    <property type="project" value="UniProtKB-UniRule"/>
</dbReference>
<evidence type="ECO:0000256" key="15">
    <source>
        <dbReference type="PIRNR" id="PIRNR004491"/>
    </source>
</evidence>
<dbReference type="InterPro" id="IPR023465">
    <property type="entry name" value="Riboflavin_kinase_dom_sf"/>
</dbReference>
<evidence type="ECO:0000256" key="11">
    <source>
        <dbReference type="ARBA" id="ARBA00022840"/>
    </source>
</evidence>
<evidence type="ECO:0000256" key="6">
    <source>
        <dbReference type="ARBA" id="ARBA00022679"/>
    </source>
</evidence>
<evidence type="ECO:0000256" key="10">
    <source>
        <dbReference type="ARBA" id="ARBA00022827"/>
    </source>
</evidence>
<sequence length="307" mass="34609">MIVVRDASKLEGKPLVATIGFFDGVHIGHRFLIGEMNRIAKENGLSSAVITFPEHPRAVLQADYQPQLLNSFEEKVVRLATTEVDYCVVMDFNKQLSQLSAHTFIQEILAGRLHVDTLLIGYDHRFGHNRAEGFEDYVRYGQECGMKVIQAPSYLENGKAISSSWIRKRILAGDMSEAARLLTYPYMLNGHIVKGHQVGRTIGFPTANIQIDEPAKIIPATGVYAVRVHLQKKVFKGMLYIGNRPTVDNGDEVSVEVNILDFEGDLYNRNIRIAFVSHVRDNIRFDSLDDLRAQLEKDRQTVLNILA</sequence>
<dbReference type="NCBIfam" id="TIGR00083">
    <property type="entry name" value="ribF"/>
    <property type="match status" value="1"/>
</dbReference>
<dbReference type="AlphaFoldDB" id="A0A9D1X5Z8"/>
<dbReference type="EMBL" id="DXEL01000003">
    <property type="protein sequence ID" value="HIX73473.1"/>
    <property type="molecule type" value="Genomic_DNA"/>
</dbReference>
<comment type="pathway">
    <text evidence="2 15">Cofactor biosynthesis; FAD biosynthesis; FAD from FMN: step 1/1.</text>
</comment>
<evidence type="ECO:0000256" key="12">
    <source>
        <dbReference type="ARBA" id="ARBA00023268"/>
    </source>
</evidence>
<keyword evidence="9 15" id="KW-0418">Kinase</keyword>
<keyword evidence="6 15" id="KW-0808">Transferase</keyword>
<dbReference type="InterPro" id="IPR002606">
    <property type="entry name" value="Riboflavin_kinase_bac"/>
</dbReference>
<dbReference type="FunFam" id="2.40.30.30:FF:000003">
    <property type="entry name" value="Riboflavin biosynthesis protein"/>
    <property type="match status" value="1"/>
</dbReference>
<evidence type="ECO:0000256" key="14">
    <source>
        <dbReference type="ARBA" id="ARBA00049494"/>
    </source>
</evidence>
<dbReference type="PANTHER" id="PTHR22749:SF6">
    <property type="entry name" value="RIBOFLAVIN KINASE"/>
    <property type="match status" value="1"/>
</dbReference>
<dbReference type="FunFam" id="3.40.50.620:FF:000021">
    <property type="entry name" value="Riboflavin biosynthesis protein"/>
    <property type="match status" value="1"/>
</dbReference>
<dbReference type="PANTHER" id="PTHR22749">
    <property type="entry name" value="RIBOFLAVIN KINASE/FMN ADENYLYLTRANSFERASE"/>
    <property type="match status" value="1"/>
</dbReference>
<dbReference type="EC" id="2.7.1.26" evidence="15"/>
<comment type="function">
    <text evidence="1">Catalyzes the phosphorylation of riboflavin to FMN followed by the adenylation of FMN to FAD.</text>
</comment>
<dbReference type="EC" id="2.7.7.2" evidence="15"/>
<dbReference type="Pfam" id="PF06574">
    <property type="entry name" value="FAD_syn"/>
    <property type="match status" value="1"/>
</dbReference>
<keyword evidence="11 15" id="KW-0067">ATP-binding</keyword>
<gene>
    <name evidence="17" type="primary">ribF</name>
    <name evidence="17" type="ORF">H9977_00205</name>
</gene>